<evidence type="ECO:0000256" key="1">
    <source>
        <dbReference type="SAM" id="Coils"/>
    </source>
</evidence>
<organism evidence="3 4">
    <name type="scientific">Entamoeba nuttalli</name>
    <dbReference type="NCBI Taxonomy" id="412467"/>
    <lineage>
        <taxon>Eukaryota</taxon>
        <taxon>Amoebozoa</taxon>
        <taxon>Evosea</taxon>
        <taxon>Archamoebae</taxon>
        <taxon>Mastigamoebida</taxon>
        <taxon>Entamoebidae</taxon>
        <taxon>Entamoeba</taxon>
    </lineage>
</organism>
<dbReference type="EMBL" id="BAAFRS010000017">
    <property type="protein sequence ID" value="GAB1219166.1"/>
    <property type="molecule type" value="Genomic_DNA"/>
</dbReference>
<feature type="region of interest" description="Disordered" evidence="2">
    <location>
        <begin position="1"/>
        <end position="30"/>
    </location>
</feature>
<name>A0ABQ0D8J6_9EUKA</name>
<accession>A0ABQ0D8J6</accession>
<evidence type="ECO:0000313" key="4">
    <source>
        <dbReference type="Proteomes" id="UP001628156"/>
    </source>
</evidence>
<feature type="coiled-coil region" evidence="1">
    <location>
        <begin position="40"/>
        <end position="67"/>
    </location>
</feature>
<reference evidence="3 4" key="1">
    <citation type="journal article" date="2019" name="PLoS Negl. Trop. Dis.">
        <title>Whole genome sequencing of Entamoeba nuttalli reveals mammalian host-related molecular signatures and a novel octapeptide-repeat surface protein.</title>
        <authorList>
            <person name="Tanaka M."/>
            <person name="Makiuchi T."/>
            <person name="Komiyama T."/>
            <person name="Shiina T."/>
            <person name="Osaki K."/>
            <person name="Tachibana H."/>
        </authorList>
    </citation>
    <scope>NUCLEOTIDE SEQUENCE [LARGE SCALE GENOMIC DNA]</scope>
    <source>
        <strain evidence="3 4">P19-061405</strain>
    </source>
</reference>
<feature type="compositionally biased region" description="Polar residues" evidence="2">
    <location>
        <begin position="1"/>
        <end position="18"/>
    </location>
</feature>
<keyword evidence="4" id="KW-1185">Reference proteome</keyword>
<proteinExistence type="predicted"/>
<dbReference type="Proteomes" id="UP001628156">
    <property type="component" value="Unassembled WGS sequence"/>
</dbReference>
<protein>
    <recommendedName>
        <fullName evidence="5">TLDc domain-containing protein</fullName>
    </recommendedName>
</protein>
<comment type="caution">
    <text evidence="3">The sequence shown here is derived from an EMBL/GenBank/DDBJ whole genome shotgun (WGS) entry which is preliminary data.</text>
</comment>
<evidence type="ECO:0000256" key="2">
    <source>
        <dbReference type="SAM" id="MobiDB-lite"/>
    </source>
</evidence>
<evidence type="ECO:0000313" key="3">
    <source>
        <dbReference type="EMBL" id="GAB1219166.1"/>
    </source>
</evidence>
<sequence length="304" mass="35325">MADSSSSFLGGFDNTQPQRLPEQNDEIPRDISVVPDTHIEENTQDEIEEIESKIREIQNIINDEVQRLCYPEDGISQSEICKIKESYLEHCKELNELYISYHGKTDGMTNGKEKRKYCISVAKTNERFVDIFRGKAIELFLSTLKEYRIKFPRLEYCNIENSTRNTYEQLFGQEDFGVFCATNYGNVFGIFFHCVKPLSNQTCVCYESALFILRRNGMKEYIPKVSKRVNEIQIVFGNNENDELMITVNNSIGDSVQFSNNRVSIVGDIHNIFNEIEYNAMLLNRNSTNEYQEEINELKIMKIN</sequence>
<evidence type="ECO:0008006" key="5">
    <source>
        <dbReference type="Google" id="ProtNLM"/>
    </source>
</evidence>
<keyword evidence="1" id="KW-0175">Coiled coil</keyword>
<gene>
    <name evidence="3" type="ORF">ENUP19_0017G0001</name>
</gene>